<evidence type="ECO:0000259" key="2">
    <source>
        <dbReference type="Pfam" id="PF09458"/>
    </source>
</evidence>
<comment type="caution">
    <text evidence="3">The sequence shown here is derived from an EMBL/GenBank/DDBJ whole genome shotgun (WGS) entry which is preliminary data.</text>
</comment>
<dbReference type="EMBL" id="CAJJDP010000149">
    <property type="protein sequence ID" value="CAD8209306.1"/>
    <property type="molecule type" value="Genomic_DNA"/>
</dbReference>
<reference evidence="3" key="1">
    <citation type="submission" date="2021-01" db="EMBL/GenBank/DDBJ databases">
        <authorList>
            <consortium name="Genoscope - CEA"/>
            <person name="William W."/>
        </authorList>
    </citation>
    <scope>NUCLEOTIDE SEQUENCE</scope>
</reference>
<dbReference type="GO" id="GO:0030246">
    <property type="term" value="F:carbohydrate binding"/>
    <property type="evidence" value="ECO:0007669"/>
    <property type="project" value="InterPro"/>
</dbReference>
<dbReference type="OMA" id="RINRNNA"/>
<keyword evidence="4" id="KW-1185">Reference proteome</keyword>
<dbReference type="InterPro" id="IPR019019">
    <property type="entry name" value="H-type_lectin_domain"/>
</dbReference>
<proteinExistence type="predicted"/>
<feature type="chain" id="PRO_5035930063" description="H-type lectin domain-containing protein" evidence="1">
    <location>
        <begin position="19"/>
        <end position="430"/>
    </location>
</feature>
<organism evidence="3 4">
    <name type="scientific">Paramecium octaurelia</name>
    <dbReference type="NCBI Taxonomy" id="43137"/>
    <lineage>
        <taxon>Eukaryota</taxon>
        <taxon>Sar</taxon>
        <taxon>Alveolata</taxon>
        <taxon>Ciliophora</taxon>
        <taxon>Intramacronucleata</taxon>
        <taxon>Oligohymenophorea</taxon>
        <taxon>Peniculida</taxon>
        <taxon>Parameciidae</taxon>
        <taxon>Paramecium</taxon>
    </lineage>
</organism>
<evidence type="ECO:0000313" key="3">
    <source>
        <dbReference type="EMBL" id="CAD8209306.1"/>
    </source>
</evidence>
<evidence type="ECO:0000313" key="4">
    <source>
        <dbReference type="Proteomes" id="UP000683925"/>
    </source>
</evidence>
<accession>A0A8S1Y4Q9</accession>
<dbReference type="Proteomes" id="UP000683925">
    <property type="component" value="Unassembled WGS sequence"/>
</dbReference>
<dbReference type="AlphaFoldDB" id="A0A8S1Y4Q9"/>
<name>A0A8S1Y4Q9_PAROT</name>
<sequence>MIISFLFSLALKLNMSNCLITFQTGYVVTFYVYATENILFISSAPNREFSSTINFEQSFSNVPEIFIVNQVYDLNIGSEQGFQFYILDITVSSFVVKIRVPYSAVYNGIEFRYYAFDDKRRQVISRLNQFSPTNGILQIAHSNPNFVVGISSVISLEYQSSFSYNLYVSQVTSTSCSISISISNTITQIGYQILLGTKEAFYLQETVYATSIPSYVGAFNFESGWEDSQLLVVYQGISYQPYTTFRLRINRNNAQTNYYIELWAGSVLESVYHTYGGIRAQWDQGYYQSFKLFKYFVSRNFDKNIASIPNSFEFTIPELNFQTNTQGTFIFDISLSITDFTLIFTRKCEHGKKLIMQLIPKDDCSTTYFEYQLNCESKINICKQKLYFQTQTPIISKLKIEIVSDISFKIQHNYIEQNEKFIYIANIQYV</sequence>
<protein>
    <recommendedName>
        <fullName evidence="2">H-type lectin domain-containing protein</fullName>
    </recommendedName>
</protein>
<feature type="domain" description="H-type lectin" evidence="2">
    <location>
        <begin position="51"/>
        <end position="116"/>
    </location>
</feature>
<dbReference type="OrthoDB" id="303575at2759"/>
<dbReference type="Pfam" id="PF09458">
    <property type="entry name" value="H_lectin"/>
    <property type="match status" value="1"/>
</dbReference>
<keyword evidence="1" id="KW-0732">Signal</keyword>
<evidence type="ECO:0000256" key="1">
    <source>
        <dbReference type="SAM" id="SignalP"/>
    </source>
</evidence>
<feature type="signal peptide" evidence="1">
    <location>
        <begin position="1"/>
        <end position="18"/>
    </location>
</feature>
<gene>
    <name evidence="3" type="ORF">POCTA_138.1.T1470001</name>
</gene>
<dbReference type="GO" id="GO:0007155">
    <property type="term" value="P:cell adhesion"/>
    <property type="evidence" value="ECO:0007669"/>
    <property type="project" value="InterPro"/>
</dbReference>